<dbReference type="GO" id="GO:0005829">
    <property type="term" value="C:cytosol"/>
    <property type="evidence" value="ECO:0007669"/>
    <property type="project" value="TreeGrafter"/>
</dbReference>
<evidence type="ECO:0000256" key="5">
    <source>
        <dbReference type="ARBA" id="ARBA00022691"/>
    </source>
</evidence>
<comment type="catalytic activity">
    <reaction evidence="6">
        <text>guanosine(527) in 16S rRNA + S-adenosyl-L-methionine = N(7)-methylguanosine(527) in 16S rRNA + S-adenosyl-L-homocysteine</text>
        <dbReference type="Rhea" id="RHEA:42732"/>
        <dbReference type="Rhea" id="RHEA-COMP:10209"/>
        <dbReference type="Rhea" id="RHEA-COMP:10210"/>
        <dbReference type="ChEBI" id="CHEBI:57856"/>
        <dbReference type="ChEBI" id="CHEBI:59789"/>
        <dbReference type="ChEBI" id="CHEBI:74269"/>
        <dbReference type="ChEBI" id="CHEBI:74480"/>
        <dbReference type="EC" id="2.1.1.170"/>
    </reaction>
</comment>
<keyword evidence="2 6" id="KW-0698">rRNA processing</keyword>
<sequence length="205" mass="22419">MSESVLQDLGVSRETRERLIAYAALVRKWSPAINLVSKSDLEQVETRHIADSLQLAEFIPSTRGPWADLGSGGGFPGIVVAIMAAEQETGLDLHLVESDQRKAAFLRTAGRELGLSLTVHCTRVEQLAPLEAKTISARALAPLTDLLSYAHLHLAPGGRCVFLKGQSYEAEIDEARRTWHFDIDTRQSVTDPAARILLVSNLTHA</sequence>
<reference evidence="7 10" key="2">
    <citation type="submission" date="2018-03" db="EMBL/GenBank/DDBJ databases">
        <title>Genomic Encyclopedia of Archaeal and Bacterial Type Strains, Phase II (KMG-II): from individual species to whole genera.</title>
        <authorList>
            <person name="Goeker M."/>
        </authorList>
    </citation>
    <scope>NUCLEOTIDE SEQUENCE [LARGE SCALE GENOMIC DNA]</scope>
    <source>
        <strain evidence="7 10">DSM 29956</strain>
    </source>
</reference>
<protein>
    <recommendedName>
        <fullName evidence="6">Ribosomal RNA small subunit methyltransferase G</fullName>
        <ecNumber evidence="6">2.1.1.170</ecNumber>
    </recommendedName>
    <alternativeName>
        <fullName evidence="6">16S rRNA 7-methylguanosine methyltransferase</fullName>
        <shortName evidence="6">16S rRNA m7G methyltransferase</shortName>
    </alternativeName>
</protein>
<keyword evidence="4 6" id="KW-0808">Transferase</keyword>
<keyword evidence="1 6" id="KW-0963">Cytoplasm</keyword>
<organism evidence="8 9">
    <name type="scientific">Limimaricola soesokkakensis</name>
    <dbReference type="NCBI Taxonomy" id="1343159"/>
    <lineage>
        <taxon>Bacteria</taxon>
        <taxon>Pseudomonadati</taxon>
        <taxon>Pseudomonadota</taxon>
        <taxon>Alphaproteobacteria</taxon>
        <taxon>Rhodobacterales</taxon>
        <taxon>Paracoccaceae</taxon>
        <taxon>Limimaricola</taxon>
    </lineage>
</organism>
<dbReference type="PIRSF" id="PIRSF003078">
    <property type="entry name" value="GidB"/>
    <property type="match status" value="1"/>
</dbReference>
<dbReference type="EMBL" id="FWFY01000002">
    <property type="protein sequence ID" value="SLN25677.1"/>
    <property type="molecule type" value="Genomic_DNA"/>
</dbReference>
<dbReference type="InterPro" id="IPR003682">
    <property type="entry name" value="rRNA_ssu_MeTfrase_G"/>
</dbReference>
<dbReference type="InterPro" id="IPR029063">
    <property type="entry name" value="SAM-dependent_MTases_sf"/>
</dbReference>
<dbReference type="GO" id="GO:0070043">
    <property type="term" value="F:rRNA (guanine-N7-)-methyltransferase activity"/>
    <property type="evidence" value="ECO:0007669"/>
    <property type="project" value="UniProtKB-UniRule"/>
</dbReference>
<dbReference type="Proteomes" id="UP000193495">
    <property type="component" value="Unassembled WGS sequence"/>
</dbReference>
<dbReference type="RefSeq" id="WP_085895179.1">
    <property type="nucleotide sequence ID" value="NZ_FWFY01000002.1"/>
</dbReference>
<dbReference type="Gene3D" id="3.40.50.150">
    <property type="entry name" value="Vaccinia Virus protein VP39"/>
    <property type="match status" value="1"/>
</dbReference>
<dbReference type="OrthoDB" id="9808773at2"/>
<evidence type="ECO:0000313" key="7">
    <source>
        <dbReference type="EMBL" id="PSK88419.1"/>
    </source>
</evidence>
<dbReference type="SUPFAM" id="SSF53335">
    <property type="entry name" value="S-adenosyl-L-methionine-dependent methyltransferases"/>
    <property type="match status" value="1"/>
</dbReference>
<evidence type="ECO:0000313" key="9">
    <source>
        <dbReference type="Proteomes" id="UP000193495"/>
    </source>
</evidence>
<dbReference type="PANTHER" id="PTHR31760:SF0">
    <property type="entry name" value="S-ADENOSYL-L-METHIONINE-DEPENDENT METHYLTRANSFERASES SUPERFAMILY PROTEIN"/>
    <property type="match status" value="1"/>
</dbReference>
<evidence type="ECO:0000256" key="4">
    <source>
        <dbReference type="ARBA" id="ARBA00022679"/>
    </source>
</evidence>
<comment type="function">
    <text evidence="6">Specifically methylates the N7 position of guanine in position 527 of 16S rRNA.</text>
</comment>
<accession>A0A1X6YMK9</accession>
<dbReference type="AlphaFoldDB" id="A0A1X6YMK9"/>
<dbReference type="Pfam" id="PF02527">
    <property type="entry name" value="GidB"/>
    <property type="match status" value="1"/>
</dbReference>
<proteinExistence type="inferred from homology"/>
<evidence type="ECO:0000256" key="2">
    <source>
        <dbReference type="ARBA" id="ARBA00022552"/>
    </source>
</evidence>
<evidence type="ECO:0000313" key="8">
    <source>
        <dbReference type="EMBL" id="SLN25677.1"/>
    </source>
</evidence>
<feature type="binding site" evidence="6">
    <location>
        <position position="75"/>
    </location>
    <ligand>
        <name>S-adenosyl-L-methionine</name>
        <dbReference type="ChEBI" id="CHEBI:59789"/>
    </ligand>
</feature>
<reference evidence="8 9" key="1">
    <citation type="submission" date="2017-03" db="EMBL/GenBank/DDBJ databases">
        <authorList>
            <person name="Afonso C.L."/>
            <person name="Miller P.J."/>
            <person name="Scott M.A."/>
            <person name="Spackman E."/>
            <person name="Goraichik I."/>
            <person name="Dimitrov K.M."/>
            <person name="Suarez D.L."/>
            <person name="Swayne D.E."/>
        </authorList>
    </citation>
    <scope>NUCLEOTIDE SEQUENCE [LARGE SCALE GENOMIC DNA]</scope>
    <source>
        <strain evidence="8 9">CECT 8367</strain>
    </source>
</reference>
<comment type="subcellular location">
    <subcellularLocation>
        <location evidence="6">Cytoplasm</location>
    </subcellularLocation>
</comment>
<evidence type="ECO:0000256" key="1">
    <source>
        <dbReference type="ARBA" id="ARBA00022490"/>
    </source>
</evidence>
<feature type="binding site" evidence="6">
    <location>
        <begin position="124"/>
        <end position="125"/>
    </location>
    <ligand>
        <name>S-adenosyl-L-methionine</name>
        <dbReference type="ChEBI" id="CHEBI:59789"/>
    </ligand>
</feature>
<evidence type="ECO:0000256" key="6">
    <source>
        <dbReference type="HAMAP-Rule" id="MF_00074"/>
    </source>
</evidence>
<evidence type="ECO:0000256" key="3">
    <source>
        <dbReference type="ARBA" id="ARBA00022603"/>
    </source>
</evidence>
<feature type="binding site" evidence="6">
    <location>
        <position position="138"/>
    </location>
    <ligand>
        <name>S-adenosyl-L-methionine</name>
        <dbReference type="ChEBI" id="CHEBI:59789"/>
    </ligand>
</feature>
<comment type="similarity">
    <text evidence="6">Belongs to the methyltransferase superfamily. RNA methyltransferase RsmG family.</text>
</comment>
<keyword evidence="10" id="KW-1185">Reference proteome</keyword>
<dbReference type="Proteomes" id="UP000240624">
    <property type="component" value="Unassembled WGS sequence"/>
</dbReference>
<dbReference type="PANTHER" id="PTHR31760">
    <property type="entry name" value="S-ADENOSYL-L-METHIONINE-DEPENDENT METHYLTRANSFERASES SUPERFAMILY PROTEIN"/>
    <property type="match status" value="1"/>
</dbReference>
<dbReference type="HAMAP" id="MF_00074">
    <property type="entry name" value="16SrRNA_methyltr_G"/>
    <property type="match status" value="1"/>
</dbReference>
<name>A0A1X6YMK9_9RHOB</name>
<gene>
    <name evidence="6 8" type="primary">rsmG</name>
    <name evidence="7" type="ORF">CLV79_101256</name>
    <name evidence="8" type="ORF">LOS8367_00830</name>
</gene>
<keyword evidence="3 6" id="KW-0489">Methyltransferase</keyword>
<dbReference type="NCBIfam" id="TIGR00138">
    <property type="entry name" value="rsmG_gidB"/>
    <property type="match status" value="1"/>
</dbReference>
<evidence type="ECO:0000313" key="10">
    <source>
        <dbReference type="Proteomes" id="UP000240624"/>
    </source>
</evidence>
<keyword evidence="5 6" id="KW-0949">S-adenosyl-L-methionine</keyword>
<feature type="binding site" evidence="6">
    <location>
        <position position="70"/>
    </location>
    <ligand>
        <name>S-adenosyl-L-methionine</name>
        <dbReference type="ChEBI" id="CHEBI:59789"/>
    </ligand>
</feature>
<comment type="caution">
    <text evidence="6">Lacks conserved residue(s) required for the propagation of feature annotation.</text>
</comment>
<dbReference type="EC" id="2.1.1.170" evidence="6"/>
<dbReference type="EMBL" id="PYGB01000001">
    <property type="protein sequence ID" value="PSK88419.1"/>
    <property type="molecule type" value="Genomic_DNA"/>
</dbReference>